<dbReference type="GO" id="GO:0051539">
    <property type="term" value="F:4 iron, 4 sulfur cluster binding"/>
    <property type="evidence" value="ECO:0007669"/>
    <property type="project" value="UniProtKB-KW"/>
</dbReference>
<dbReference type="EMBL" id="JALJOS010000024">
    <property type="protein sequence ID" value="KAK9825546.1"/>
    <property type="molecule type" value="Genomic_DNA"/>
</dbReference>
<dbReference type="InterPro" id="IPR043502">
    <property type="entry name" value="DNA/RNA_pol_sf"/>
</dbReference>
<keyword evidence="10" id="KW-0862">Zinc</keyword>
<dbReference type="InterPro" id="IPR025687">
    <property type="entry name" value="Znf-C4pol"/>
</dbReference>
<dbReference type="InterPro" id="IPR050240">
    <property type="entry name" value="DNA_pol_type-B"/>
</dbReference>
<comment type="cofactor">
    <cofactor evidence="1">
        <name>[4Fe-4S] cluster</name>
        <dbReference type="ChEBI" id="CHEBI:49883"/>
    </cofactor>
</comment>
<evidence type="ECO:0000256" key="12">
    <source>
        <dbReference type="ARBA" id="ARBA00022932"/>
    </source>
</evidence>
<evidence type="ECO:0000256" key="11">
    <source>
        <dbReference type="ARBA" id="ARBA00022839"/>
    </source>
</evidence>
<dbReference type="GO" id="GO:0008296">
    <property type="term" value="F:3'-5'-DNA exonuclease activity"/>
    <property type="evidence" value="ECO:0007669"/>
    <property type="project" value="TreeGrafter"/>
</dbReference>
<dbReference type="SUPFAM" id="SSF53098">
    <property type="entry name" value="Ribonuclease H-like"/>
    <property type="match status" value="1"/>
</dbReference>
<sequence>MGSRSGPVPSQAPLQLRAKKRAGSEGQGASSKRTKSSSQPSLGSSHALSDGQRAEKQGLVMMVLDVVEESGGRFNLWGVTPSRASVLIRVPDFQPYFYMAAPIPVEQSESTDGAERKLPDEQTCQTLLTLFNRNLPPEQRVHSLEAVHRSSLLYYRPQAPEGSAFLKAKFATGTNAKKAAGIVEKLLQKQQFRGHGWTWTDTSLYEHEVHLLTRFMVDVPLSGGAWLYVAPSAHGSHSAARQGSQEASGLQILGPRDQISLCSIEATASWRALQCLSPDATQLADPKWQPDFRLMPEGAGGHLPGLNAAAANNWQAAATAAKQGQMVPLKLMLLDVVSASKDGADRMPVPASDPIVAVTCMLVSSEDLTGKQQRQAGQGSPGLAGGDAADEDGGLEDDAEEVVLVDDPAAAAPEAAQFAAGQKVVFAWAKDVSGQQQIEEAVSGAEVRLFSSELGMLQAWLAFFMEADPDALILFQVRDTLGMLTGRFEALKIDGGGMFLGRLQGNNRRKLSLKRIVQYSPNWVKNQNRMSSTSNQETFRAELDGRLVMDILRQVLTACSLASFSLADCTQSLLGRRLEILSPQTLAALAGLTTKSPLQDFPAASRTPQARALRLARYTVSRTTAVAGLLQRLATVVEVIELARATGLTCPQVLYNAQMIRTHSLLLRNCQRLGYLFPGRQDTSQLQESPYLMHPVEARTTGLYRTPVVVLDFASLYPSLYRAYNLCYSTLLHKDDAASLGPEQTFKTPTGDVFVKPELRQGILPRILAGLLKARAATRAELKKTSEPTQQAVLDSRQKALKLAANALYGFTGAQASPLQSVPLADSCLALGCQSTKKAKELLNQLAESGKLGEPGHGGTVIYGQTDSLFAHFPAATKSEAVKLGHAAAAAVSAGFPPEMELKYEKVCQPFMLLHVNRYAGRSFEKAEEPGQLMVKGLKSMWRQAAPIVRSTLTGALIRILLKEDIKGAEEFVKGEITRLLSGRCEAWEMVMTGGLWRVTGQQVASVAEGTAPPEGEEVRGPHASLAVRLSQRDPGRSFVLGERVQYVLLPGAVTQDEAAEDPLTAAKAGSPANYELYWRNKLHRPLSELFATCLSPTALQHLLNGPHTLVKVDLHSSARGAVPGSRKQSKGRQTGLNQFFKETIRCLSCKRTIQTATPGKQAGDGRGTGLCEDCQALDGAWAAAYMDLLQERNTAEDRLAASHAFCIRCHSGGTSGAFLCDNGECPVLYARLASSARVGPLQQSLQRLDW</sequence>
<dbReference type="AlphaFoldDB" id="A0AAW1QWH6"/>
<dbReference type="Gene3D" id="3.30.420.10">
    <property type="entry name" value="Ribonuclease H-like superfamily/Ribonuclease H"/>
    <property type="match status" value="1"/>
</dbReference>
<dbReference type="PANTHER" id="PTHR10322:SF35">
    <property type="entry name" value="DNA-DIRECTED DNA POLYMERASE"/>
    <property type="match status" value="1"/>
</dbReference>
<dbReference type="Pfam" id="PF03104">
    <property type="entry name" value="DNA_pol_B_exo1"/>
    <property type="match status" value="1"/>
</dbReference>
<keyword evidence="15" id="KW-0238">DNA-binding</keyword>
<keyword evidence="8" id="KW-0479">Metal-binding</keyword>
<dbReference type="GO" id="GO:0043625">
    <property type="term" value="C:delta DNA polymerase complex"/>
    <property type="evidence" value="ECO:0007669"/>
    <property type="project" value="TreeGrafter"/>
</dbReference>
<dbReference type="SMART" id="SM00486">
    <property type="entry name" value="POLBc"/>
    <property type="match status" value="1"/>
</dbReference>
<name>A0AAW1QWH6_9CHLO</name>
<dbReference type="GO" id="GO:0046872">
    <property type="term" value="F:metal ion binding"/>
    <property type="evidence" value="ECO:0007669"/>
    <property type="project" value="UniProtKB-KW"/>
</dbReference>
<evidence type="ECO:0000256" key="8">
    <source>
        <dbReference type="ARBA" id="ARBA00022723"/>
    </source>
</evidence>
<feature type="domain" description="DNA-directed DNA polymerase family B exonuclease" evidence="20">
    <location>
        <begin position="323"/>
        <end position="566"/>
    </location>
</feature>
<dbReference type="InterPro" id="IPR023211">
    <property type="entry name" value="DNA_pol_palm_dom_sf"/>
</dbReference>
<evidence type="ECO:0000256" key="4">
    <source>
        <dbReference type="ARBA" id="ARBA00022485"/>
    </source>
</evidence>
<dbReference type="PANTHER" id="PTHR10322">
    <property type="entry name" value="DNA POLYMERASE CATALYTIC SUBUNIT"/>
    <property type="match status" value="1"/>
</dbReference>
<keyword evidence="11" id="KW-0269">Exonuclease</keyword>
<dbReference type="InterPro" id="IPR012337">
    <property type="entry name" value="RNaseH-like_sf"/>
</dbReference>
<feature type="region of interest" description="Disordered" evidence="18">
    <location>
        <begin position="1"/>
        <end position="53"/>
    </location>
</feature>
<dbReference type="InterPro" id="IPR036397">
    <property type="entry name" value="RNaseH_sf"/>
</dbReference>
<evidence type="ECO:0000256" key="3">
    <source>
        <dbReference type="ARBA" id="ARBA00012417"/>
    </source>
</evidence>
<evidence type="ECO:0000256" key="7">
    <source>
        <dbReference type="ARBA" id="ARBA00022722"/>
    </source>
</evidence>
<evidence type="ECO:0000256" key="18">
    <source>
        <dbReference type="SAM" id="MobiDB-lite"/>
    </source>
</evidence>
<evidence type="ECO:0000256" key="16">
    <source>
        <dbReference type="ARBA" id="ARBA00024411"/>
    </source>
</evidence>
<dbReference type="Gene3D" id="3.90.1600.10">
    <property type="entry name" value="Palm domain of DNA polymerase"/>
    <property type="match status" value="1"/>
</dbReference>
<dbReference type="GO" id="GO:0045004">
    <property type="term" value="P:DNA replication proofreading"/>
    <property type="evidence" value="ECO:0007669"/>
    <property type="project" value="TreeGrafter"/>
</dbReference>
<dbReference type="InterPro" id="IPR006133">
    <property type="entry name" value="DNA-dir_DNA_pol_B_exonuc"/>
</dbReference>
<accession>A0AAW1QWH6</accession>
<keyword evidence="12" id="KW-0239">DNA-directed DNA polymerase</keyword>
<evidence type="ECO:0000256" key="2">
    <source>
        <dbReference type="ARBA" id="ARBA00005755"/>
    </source>
</evidence>
<dbReference type="GO" id="GO:0000166">
    <property type="term" value="F:nucleotide binding"/>
    <property type="evidence" value="ECO:0007669"/>
    <property type="project" value="InterPro"/>
</dbReference>
<evidence type="ECO:0000256" key="13">
    <source>
        <dbReference type="ARBA" id="ARBA00023004"/>
    </source>
</evidence>
<evidence type="ECO:0000256" key="17">
    <source>
        <dbReference type="ARBA" id="ARBA00049244"/>
    </source>
</evidence>
<evidence type="ECO:0000256" key="6">
    <source>
        <dbReference type="ARBA" id="ARBA00022695"/>
    </source>
</evidence>
<feature type="domain" description="DNA-directed DNA polymerase family B multifunctional" evidence="19">
    <location>
        <begin position="650"/>
        <end position="1092"/>
    </location>
</feature>
<keyword evidence="6" id="KW-0548">Nucleotidyltransferase</keyword>
<dbReference type="GO" id="GO:0006297">
    <property type="term" value="P:nucleotide-excision repair, DNA gap filling"/>
    <property type="evidence" value="ECO:0007669"/>
    <property type="project" value="TreeGrafter"/>
</dbReference>
<protein>
    <recommendedName>
        <fullName evidence="16">DNA polymerase delta catalytic subunit</fullName>
        <ecNumber evidence="3">2.7.7.7</ecNumber>
    </recommendedName>
</protein>
<reference evidence="22 23" key="1">
    <citation type="journal article" date="2024" name="Nat. Commun.">
        <title>Phylogenomics reveals the evolutionary origins of lichenization in chlorophyte algae.</title>
        <authorList>
            <person name="Puginier C."/>
            <person name="Libourel C."/>
            <person name="Otte J."/>
            <person name="Skaloud P."/>
            <person name="Haon M."/>
            <person name="Grisel S."/>
            <person name="Petersen M."/>
            <person name="Berrin J.G."/>
            <person name="Delaux P.M."/>
            <person name="Dal Grande F."/>
            <person name="Keller J."/>
        </authorList>
    </citation>
    <scope>NUCLEOTIDE SEQUENCE [LARGE SCALE GENOMIC DNA]</scope>
    <source>
        <strain evidence="22 23">SAG 2145</strain>
    </source>
</reference>
<evidence type="ECO:0000313" key="22">
    <source>
        <dbReference type="EMBL" id="KAK9825546.1"/>
    </source>
</evidence>
<keyword evidence="13" id="KW-0408">Iron</keyword>
<dbReference type="InterPro" id="IPR006134">
    <property type="entry name" value="DNA-dir_DNA_pol_B_multi_dom"/>
</dbReference>
<keyword evidence="5" id="KW-0808">Transferase</keyword>
<evidence type="ECO:0000259" key="19">
    <source>
        <dbReference type="Pfam" id="PF00136"/>
    </source>
</evidence>
<dbReference type="GO" id="GO:0003887">
    <property type="term" value="F:DNA-directed DNA polymerase activity"/>
    <property type="evidence" value="ECO:0007669"/>
    <property type="project" value="UniProtKB-KW"/>
</dbReference>
<comment type="catalytic activity">
    <reaction evidence="17">
        <text>DNA(n) + a 2'-deoxyribonucleoside 5'-triphosphate = DNA(n+1) + diphosphate</text>
        <dbReference type="Rhea" id="RHEA:22508"/>
        <dbReference type="Rhea" id="RHEA-COMP:17339"/>
        <dbReference type="Rhea" id="RHEA-COMP:17340"/>
        <dbReference type="ChEBI" id="CHEBI:33019"/>
        <dbReference type="ChEBI" id="CHEBI:61560"/>
        <dbReference type="ChEBI" id="CHEBI:173112"/>
        <dbReference type="EC" id="2.7.7.7"/>
    </reaction>
</comment>
<feature type="region of interest" description="Disordered" evidence="18">
    <location>
        <begin position="369"/>
        <end position="394"/>
    </location>
</feature>
<dbReference type="GO" id="GO:0003677">
    <property type="term" value="F:DNA binding"/>
    <property type="evidence" value="ECO:0007669"/>
    <property type="project" value="UniProtKB-KW"/>
</dbReference>
<dbReference type="Pfam" id="PF14260">
    <property type="entry name" value="zf-C4pol"/>
    <property type="match status" value="1"/>
</dbReference>
<dbReference type="InterPro" id="IPR006172">
    <property type="entry name" value="DNA-dir_DNA_pol_B"/>
</dbReference>
<evidence type="ECO:0000313" key="23">
    <source>
        <dbReference type="Proteomes" id="UP001438707"/>
    </source>
</evidence>
<dbReference type="Gene3D" id="1.10.287.690">
    <property type="entry name" value="Helix hairpin bin"/>
    <property type="match status" value="1"/>
</dbReference>
<dbReference type="Proteomes" id="UP001438707">
    <property type="component" value="Unassembled WGS sequence"/>
</dbReference>
<comment type="caution">
    <text evidence="22">The sequence shown here is derived from an EMBL/GenBank/DDBJ whole genome shotgun (WGS) entry which is preliminary data.</text>
</comment>
<dbReference type="Pfam" id="PF00136">
    <property type="entry name" value="DNA_pol_B"/>
    <property type="match status" value="1"/>
</dbReference>
<keyword evidence="9" id="KW-0378">Hydrolase</keyword>
<evidence type="ECO:0000256" key="1">
    <source>
        <dbReference type="ARBA" id="ARBA00001966"/>
    </source>
</evidence>
<evidence type="ECO:0000259" key="20">
    <source>
        <dbReference type="Pfam" id="PF03104"/>
    </source>
</evidence>
<evidence type="ECO:0000256" key="15">
    <source>
        <dbReference type="ARBA" id="ARBA00023125"/>
    </source>
</evidence>
<keyword evidence="23" id="KW-1185">Reference proteome</keyword>
<feature type="domain" description="C4-type zinc-finger of DNA polymerase delta" evidence="21">
    <location>
        <begin position="1147"/>
        <end position="1232"/>
    </location>
</feature>
<gene>
    <name evidence="22" type="ORF">WJX74_005438</name>
</gene>
<evidence type="ECO:0000256" key="10">
    <source>
        <dbReference type="ARBA" id="ARBA00022833"/>
    </source>
</evidence>
<evidence type="ECO:0000259" key="21">
    <source>
        <dbReference type="Pfam" id="PF14260"/>
    </source>
</evidence>
<comment type="similarity">
    <text evidence="2">Belongs to the DNA polymerase type-B family.</text>
</comment>
<dbReference type="GO" id="GO:0006287">
    <property type="term" value="P:base-excision repair, gap-filling"/>
    <property type="evidence" value="ECO:0007669"/>
    <property type="project" value="TreeGrafter"/>
</dbReference>
<dbReference type="PRINTS" id="PR00106">
    <property type="entry name" value="DNAPOLB"/>
</dbReference>
<keyword evidence="4" id="KW-0004">4Fe-4S</keyword>
<dbReference type="SUPFAM" id="SSF56672">
    <property type="entry name" value="DNA/RNA polymerases"/>
    <property type="match status" value="1"/>
</dbReference>
<evidence type="ECO:0000256" key="9">
    <source>
        <dbReference type="ARBA" id="ARBA00022801"/>
    </source>
</evidence>
<proteinExistence type="inferred from homology"/>
<evidence type="ECO:0000256" key="14">
    <source>
        <dbReference type="ARBA" id="ARBA00023014"/>
    </source>
</evidence>
<feature type="compositionally biased region" description="Polar residues" evidence="18">
    <location>
        <begin position="369"/>
        <end position="378"/>
    </location>
</feature>
<dbReference type="EC" id="2.7.7.7" evidence="3"/>
<dbReference type="Gene3D" id="1.10.132.60">
    <property type="entry name" value="DNA polymerase family B, C-terminal domain"/>
    <property type="match status" value="1"/>
</dbReference>
<keyword evidence="14" id="KW-0411">Iron-sulfur</keyword>
<dbReference type="InterPro" id="IPR042087">
    <property type="entry name" value="DNA_pol_B_thumb"/>
</dbReference>
<dbReference type="Gene3D" id="3.30.342.10">
    <property type="entry name" value="DNA Polymerase, chain B, domain 1"/>
    <property type="match status" value="1"/>
</dbReference>
<evidence type="ECO:0000256" key="5">
    <source>
        <dbReference type="ARBA" id="ARBA00022679"/>
    </source>
</evidence>
<keyword evidence="7" id="KW-0540">Nuclease</keyword>
<organism evidence="22 23">
    <name type="scientific">Apatococcus lobatus</name>
    <dbReference type="NCBI Taxonomy" id="904363"/>
    <lineage>
        <taxon>Eukaryota</taxon>
        <taxon>Viridiplantae</taxon>
        <taxon>Chlorophyta</taxon>
        <taxon>core chlorophytes</taxon>
        <taxon>Trebouxiophyceae</taxon>
        <taxon>Chlorellales</taxon>
        <taxon>Chlorellaceae</taxon>
        <taxon>Apatococcus</taxon>
    </lineage>
</organism>